<dbReference type="KEGG" id="nano:G5V58_19175"/>
<gene>
    <name evidence="1" type="ORF">G5V58_19175</name>
</gene>
<keyword evidence="2" id="KW-1185">Reference proteome</keyword>
<dbReference type="RefSeq" id="WP_165236352.1">
    <property type="nucleotide sequence ID" value="NZ_CP049257.1"/>
</dbReference>
<dbReference type="AlphaFoldDB" id="A0A6G6WHB6"/>
<evidence type="ECO:0008006" key="3">
    <source>
        <dbReference type="Google" id="ProtNLM"/>
    </source>
</evidence>
<name>A0A6G6WHB6_9ACTN</name>
<dbReference type="Proteomes" id="UP000502996">
    <property type="component" value="Chromosome"/>
</dbReference>
<organism evidence="1 2">
    <name type="scientific">Nocardioides anomalus</name>
    <dbReference type="NCBI Taxonomy" id="2712223"/>
    <lineage>
        <taxon>Bacteria</taxon>
        <taxon>Bacillati</taxon>
        <taxon>Actinomycetota</taxon>
        <taxon>Actinomycetes</taxon>
        <taxon>Propionibacteriales</taxon>
        <taxon>Nocardioidaceae</taxon>
        <taxon>Nocardioides</taxon>
    </lineage>
</organism>
<accession>A0A6G6WHB6</accession>
<protein>
    <recommendedName>
        <fullName evidence="3">EthD domain-containing protein</fullName>
    </recommendedName>
</protein>
<evidence type="ECO:0000313" key="2">
    <source>
        <dbReference type="Proteomes" id="UP000502996"/>
    </source>
</evidence>
<reference evidence="1 2" key="1">
    <citation type="submission" date="2020-02" db="EMBL/GenBank/DDBJ databases">
        <title>Full genome sequence of Nocardioides sp. R-3366.</title>
        <authorList>
            <person name="Im W.-T."/>
        </authorList>
    </citation>
    <scope>NUCLEOTIDE SEQUENCE [LARGE SCALE GENOMIC DNA]</scope>
    <source>
        <strain evidence="1 2">R-3366</strain>
    </source>
</reference>
<sequence>MPQHLMLVLSNAKDGREAEFHAWYDVHMRETIDKLDGFAAAQRFELADLEGAPDVPYRYLALYAIEDDRVARAYEQFLHGRRERAEATAAGREPLIAVSDSLDPSAFLVGFFSALGPEVPSRRLGGGGA</sequence>
<proteinExistence type="predicted"/>
<dbReference type="EMBL" id="CP049257">
    <property type="protein sequence ID" value="QIG44622.1"/>
    <property type="molecule type" value="Genomic_DNA"/>
</dbReference>
<evidence type="ECO:0000313" key="1">
    <source>
        <dbReference type="EMBL" id="QIG44622.1"/>
    </source>
</evidence>